<dbReference type="RefSeq" id="WP_200243292.1">
    <property type="nucleotide sequence ID" value="NZ_NRRV01000128.1"/>
</dbReference>
<evidence type="ECO:0000256" key="2">
    <source>
        <dbReference type="ARBA" id="ARBA00022801"/>
    </source>
</evidence>
<evidence type="ECO:0000256" key="3">
    <source>
        <dbReference type="SAM" id="SignalP"/>
    </source>
</evidence>
<reference evidence="4 5" key="1">
    <citation type="journal article" date="2020" name="Microorganisms">
        <title>Osmotic Adaptation and Compatible Solute Biosynthesis of Phototrophic Bacteria as Revealed from Genome Analyses.</title>
        <authorList>
            <person name="Imhoff J.F."/>
            <person name="Rahn T."/>
            <person name="Kunzel S."/>
            <person name="Keller A."/>
            <person name="Neulinger S.C."/>
        </authorList>
    </citation>
    <scope>NUCLEOTIDE SEQUENCE [LARGE SCALE GENOMIC DNA]</scope>
    <source>
        <strain evidence="4 5">DSM 6210</strain>
    </source>
</reference>
<evidence type="ECO:0000313" key="4">
    <source>
        <dbReference type="EMBL" id="MBK1633838.1"/>
    </source>
</evidence>
<feature type="signal peptide" evidence="3">
    <location>
        <begin position="1"/>
        <end position="37"/>
    </location>
</feature>
<dbReference type="PANTHER" id="PTHR30023">
    <property type="entry name" value="D-ALANYL-D-ALANINE CARBOXYPEPTIDASE"/>
    <property type="match status" value="1"/>
</dbReference>
<protein>
    <submittedName>
        <fullName evidence="4">Peptidase S13</fullName>
    </submittedName>
</protein>
<evidence type="ECO:0000313" key="5">
    <source>
        <dbReference type="Proteomes" id="UP000748752"/>
    </source>
</evidence>
<gene>
    <name evidence="4" type="ORF">CKO31_24515</name>
</gene>
<keyword evidence="2" id="KW-0378">Hydrolase</keyword>
<name>A0ABS1CQ64_9GAMM</name>
<comment type="caution">
    <text evidence="4">The sequence shown here is derived from an EMBL/GenBank/DDBJ whole genome shotgun (WGS) entry which is preliminary data.</text>
</comment>
<dbReference type="PRINTS" id="PR00922">
    <property type="entry name" value="DADACBPTASE3"/>
</dbReference>
<dbReference type="InterPro" id="IPR012338">
    <property type="entry name" value="Beta-lactam/transpept-like"/>
</dbReference>
<organism evidence="4 5">
    <name type="scientific">Thiohalocapsa halophila</name>
    <dbReference type="NCBI Taxonomy" id="69359"/>
    <lineage>
        <taxon>Bacteria</taxon>
        <taxon>Pseudomonadati</taxon>
        <taxon>Pseudomonadota</taxon>
        <taxon>Gammaproteobacteria</taxon>
        <taxon>Chromatiales</taxon>
        <taxon>Chromatiaceae</taxon>
        <taxon>Thiohalocapsa</taxon>
    </lineage>
</organism>
<proteinExistence type="inferred from homology"/>
<dbReference type="PANTHER" id="PTHR30023:SF0">
    <property type="entry name" value="PENICILLIN-SENSITIVE CARBOXYPEPTIDASE A"/>
    <property type="match status" value="1"/>
</dbReference>
<dbReference type="Proteomes" id="UP000748752">
    <property type="component" value="Unassembled WGS sequence"/>
</dbReference>
<keyword evidence="5" id="KW-1185">Reference proteome</keyword>
<dbReference type="Pfam" id="PF02113">
    <property type="entry name" value="Peptidase_S13"/>
    <property type="match status" value="2"/>
</dbReference>
<dbReference type="Gene3D" id="3.50.80.20">
    <property type="entry name" value="D-Ala-D-Ala carboxypeptidase C, peptidase S13"/>
    <property type="match status" value="1"/>
</dbReference>
<evidence type="ECO:0000256" key="1">
    <source>
        <dbReference type="ARBA" id="ARBA00006096"/>
    </source>
</evidence>
<accession>A0ABS1CQ64</accession>
<keyword evidence="3" id="KW-0732">Signal</keyword>
<dbReference type="SUPFAM" id="SSF56601">
    <property type="entry name" value="beta-lactamase/transpeptidase-like"/>
    <property type="match status" value="1"/>
</dbReference>
<dbReference type="Gene3D" id="3.40.710.10">
    <property type="entry name" value="DD-peptidase/beta-lactamase superfamily"/>
    <property type="match status" value="2"/>
</dbReference>
<sequence>MPVPNPCRSAAAPIARRPLGGPLLGAALLLFAASAQADPIGRALALGNASLVVTEGGRTVIADNADRGMVPASTMKLLMALAAIERWGLDHRFTTELRQGRDGRLWVVGQGDPYLVSEELDQVVRALRRQGVRSVNGIGLDDTLFVAGDRIPGRSSSHNPYDAPVTALAVNFNTVNVRVAGGSVRSAEAQTELTPTARRLGAAMGGGTHRVNLKTRDNALEHAGELLALKLEAAGIRVNGGVMVGRAPSGAKVLLTHRNSRPLSKVVENMLEYSTNFVANDLFLLFGERGGQSSMAQSQLAMEDWARGKFGWRSVTIEDGAGLSRGNRLSGRQLIDVLEAMEPYRHLVPVQDGNPNVRAKTGTLSGVSCYAGWVRRGGGWAPFSLLINQPVAYGFRNQVASALATAPTLARY</sequence>
<comment type="similarity">
    <text evidence="1">Belongs to the peptidase S13 family.</text>
</comment>
<dbReference type="InterPro" id="IPR000667">
    <property type="entry name" value="Peptidase_S13"/>
</dbReference>
<feature type="chain" id="PRO_5046620367" evidence="3">
    <location>
        <begin position="38"/>
        <end position="412"/>
    </location>
</feature>
<dbReference type="EMBL" id="NRRV01000128">
    <property type="protein sequence ID" value="MBK1633838.1"/>
    <property type="molecule type" value="Genomic_DNA"/>
</dbReference>